<protein>
    <submittedName>
        <fullName evidence="2">Uncharacterized protein</fullName>
    </submittedName>
</protein>
<proteinExistence type="predicted"/>
<keyword evidence="3" id="KW-1185">Reference proteome</keyword>
<evidence type="ECO:0000256" key="1">
    <source>
        <dbReference type="SAM" id="MobiDB-lite"/>
    </source>
</evidence>
<feature type="region of interest" description="Disordered" evidence="1">
    <location>
        <begin position="74"/>
        <end position="96"/>
    </location>
</feature>
<reference evidence="2 3" key="1">
    <citation type="submission" date="2019-07" db="EMBL/GenBank/DDBJ databases">
        <title>Genome assembly of two rare yeast pathogens: Diutina rugosa and Trichomonascus ciferrii.</title>
        <authorList>
            <person name="Mixao V."/>
            <person name="Saus E."/>
            <person name="Hansen A."/>
            <person name="Lass-Flor C."/>
            <person name="Gabaldon T."/>
        </authorList>
    </citation>
    <scope>NUCLEOTIDE SEQUENCE [LARGE SCALE GENOMIC DNA]</scope>
    <source>
        <strain evidence="2 3">CBS 613</strain>
    </source>
</reference>
<comment type="caution">
    <text evidence="2">The sequence shown here is derived from an EMBL/GenBank/DDBJ whole genome shotgun (WGS) entry which is preliminary data.</text>
</comment>
<name>A0A642UCJ0_DIURU</name>
<dbReference type="EMBL" id="SWFT01000163">
    <property type="protein sequence ID" value="KAA8896715.1"/>
    <property type="molecule type" value="Genomic_DNA"/>
</dbReference>
<organism evidence="2 3">
    <name type="scientific">Diutina rugosa</name>
    <name type="common">Yeast</name>
    <name type="synonym">Candida rugosa</name>
    <dbReference type="NCBI Taxonomy" id="5481"/>
    <lineage>
        <taxon>Eukaryota</taxon>
        <taxon>Fungi</taxon>
        <taxon>Dikarya</taxon>
        <taxon>Ascomycota</taxon>
        <taxon>Saccharomycotina</taxon>
        <taxon>Pichiomycetes</taxon>
        <taxon>Debaryomycetaceae</taxon>
        <taxon>Diutina</taxon>
    </lineage>
</organism>
<dbReference type="Proteomes" id="UP000449547">
    <property type="component" value="Unassembled WGS sequence"/>
</dbReference>
<dbReference type="RefSeq" id="XP_034009575.1">
    <property type="nucleotide sequence ID" value="XM_034158741.1"/>
</dbReference>
<accession>A0A642UCJ0</accession>
<evidence type="ECO:0000313" key="3">
    <source>
        <dbReference type="Proteomes" id="UP000449547"/>
    </source>
</evidence>
<gene>
    <name evidence="2" type="ORF">DIURU_005727</name>
</gene>
<feature type="compositionally biased region" description="Low complexity" evidence="1">
    <location>
        <begin position="80"/>
        <end position="96"/>
    </location>
</feature>
<sequence length="96" mass="11157">MIGESLYCKLLSPQKKEAFLIKRQARQEEETKKNMAQILDIAEDERKYQMELQRKERDRFRLGYHAEQDFPSRLFSESPSVGRKSLSSGDSSVGSL</sequence>
<evidence type="ECO:0000313" key="2">
    <source>
        <dbReference type="EMBL" id="KAA8896715.1"/>
    </source>
</evidence>
<dbReference type="GeneID" id="54784378"/>
<dbReference type="VEuPathDB" id="FungiDB:DIURU_005727"/>
<dbReference type="AlphaFoldDB" id="A0A642UCJ0"/>